<dbReference type="GO" id="GO:0005524">
    <property type="term" value="F:ATP binding"/>
    <property type="evidence" value="ECO:0007669"/>
    <property type="project" value="InterPro"/>
</dbReference>
<accession>A0A6P2WC70</accession>
<dbReference type="InterPro" id="IPR027417">
    <property type="entry name" value="P-loop_NTPase"/>
</dbReference>
<gene>
    <name evidence="3" type="ORF">BCO71033_01489</name>
</gene>
<dbReference type="Pfam" id="PF07568">
    <property type="entry name" value="HisKA_2"/>
    <property type="match status" value="1"/>
</dbReference>
<dbReference type="InterPro" id="IPR005467">
    <property type="entry name" value="His_kinase_dom"/>
</dbReference>
<dbReference type="Pfam" id="PF01590">
    <property type="entry name" value="GAF"/>
    <property type="match status" value="1"/>
</dbReference>
<dbReference type="PANTHER" id="PTHR43642:SF1">
    <property type="entry name" value="HYBRID SIGNAL TRANSDUCTION HISTIDINE KINASE G"/>
    <property type="match status" value="1"/>
</dbReference>
<dbReference type="Gene3D" id="3.30.450.40">
    <property type="match status" value="1"/>
</dbReference>
<dbReference type="SMART" id="SM00065">
    <property type="entry name" value="GAF"/>
    <property type="match status" value="1"/>
</dbReference>
<sequence length="1665" mass="183065">MEFEESMVQLLWDDGIFVLSRIEAADGGASRLALRPAASQPLGQTLALLENVYSLRAHLDGPRFTLPVEFVRDSSSISLLLKDPGGVPLSALDTSLLSFDQILTIAANAASALDVLHRRKVIHNDVRPAHLLVQPATWAVALTGFEAAALVGSPGIEGDLSRTHAATYPYLAPERTGLVNRPVDPRSDLYSLGILIYWMLTTKYPYSANTPGEWLYCHTARKPAPLHEHVPHVPESLAAIVDKLLAKAAEDRYQMARGVEHDLRLCEAQFRGGAGFAPFLLGTMDSHERLVIPDRLYGREPELNALTDALDRVARADITEFVLVSGYSGIGKSALVEEFHHVMGRGRFASGKFDQYKRDIPYATIAQSMESIVKQVQKADERELAKWRKRIEQALGSNGRLLTDLIPALEEIIGPQPMMSDVPPPEAQKRFVTTLTRFIGAFATPEQPLVLFLDDLQWLDAGTISVLEALGQGAGIAHLLLIGAFRDNEVGPSHPLARIIGDARESAAVHVQHLLLAPLAVGDMERFVRDATRSDAPETGKLAQLMFEKTAGNPFFAVQFLRVLADEGHLTFDRATREWAWNMRHIAQAAFPDSVVDLMVQRIGRLPDRTRQLLADFACVGATVATSVLAQVSGQSNGEVDLALADAIAQGLVYRRSDGYTFVHDRIQEAAYALLAEAERAPSHLRIGARLDTGEMDPSFERNVFEIVNQYNRALHAISEPRVRTRVALLNLRAGRRARDAAAYGTALTYLEVGAEILDDRAWQTHYREKFSLELLLSECTFLAGSPVLADERLRRLEAYAESVRDKAAVAFLRITLHTALGQLDEAVAICLGYLRAVGVNWVPHPGRGEVDKEYEKLVAKIQTGSIAALRDNRLLDDEVLEATLDVFTAALPPAFFTDENLVCLILTTMANLSIANGNADASSLGFAYLGMVVGPLFGDYATAYEFGKLAMALVDEKGLDRFRARVYMCFAYHVMPWTEHIRAGIPLLRRAFEVASQSGDLTYIGFSSCCLVTTLLAASVPLADVEELAVERLRIVRRAGFGLIVDIINSQLALIREVRGTTPWFGSVDADYPSESALEQHFADNRALDIAACWYWIRKQEAKYFAGDIAGAMEAGKKAAPLLWTTWGHQELAVYHFFSALTLLAAKENLSSQADVVMDAELAEHVNKLRGWALANPANFAARAALVDAEIARMDGNALEAMRLYERAIEGARSNGFLHLEGLACELAGRFYVKRDFATIAAVYLRGARSAYLNWGAMAKVKILDSAYPGLAANELGPSLSGVGENRLEVETVVKASQAISSERVLERLMNTLMTILLEHTGARRALLILPHEEQLFIEAEATEGGEVHVERRAASQKTVPLSMLHYCLRAQQTLLVDDATTENPFSSDEYFSGKASRSVLCLPLVKQTRLVGALYLENELAPGAFTPSRMTVLKLLASQAAISIENASLEQVEALLEEKDALLQEVHHRVKNNLQLISSLLSLQASRVQDQAVSEQFQESRNRVRSMAMVHENLYRAGNFARIDMAPHIRNLCAHLSRIYKLSQLNVHLDVVVDDVQLDMNRAIACGMIVNELVSNALKHAYPDGRSGRLRVELVASEGDGYRLSVTDDGIGLSPEFSLETAESLGLQLVFDLARQIHGSVEIRRSGGTAFDIHFGLQQTGGL</sequence>
<dbReference type="GO" id="GO:0004672">
    <property type="term" value="F:protein kinase activity"/>
    <property type="evidence" value="ECO:0007669"/>
    <property type="project" value="InterPro"/>
</dbReference>
<dbReference type="PANTHER" id="PTHR43642">
    <property type="entry name" value="HYBRID SIGNAL TRANSDUCTION HISTIDINE KINASE G"/>
    <property type="match status" value="1"/>
</dbReference>
<dbReference type="PROSITE" id="PS50109">
    <property type="entry name" value="HIS_KIN"/>
    <property type="match status" value="1"/>
</dbReference>
<dbReference type="InterPro" id="IPR003594">
    <property type="entry name" value="HATPase_dom"/>
</dbReference>
<reference evidence="3 4" key="1">
    <citation type="submission" date="2019-09" db="EMBL/GenBank/DDBJ databases">
        <authorList>
            <person name="Depoorter E."/>
        </authorList>
    </citation>
    <scope>NUCLEOTIDE SEQUENCE [LARGE SCALE GENOMIC DNA]</scope>
    <source>
        <strain evidence="3">R-71033</strain>
    </source>
</reference>
<dbReference type="InterPro" id="IPR011009">
    <property type="entry name" value="Kinase-like_dom_sf"/>
</dbReference>
<dbReference type="SMART" id="SM00387">
    <property type="entry name" value="HATPase_c"/>
    <property type="match status" value="1"/>
</dbReference>
<dbReference type="PROSITE" id="PS50011">
    <property type="entry name" value="PROTEIN_KINASE_DOM"/>
    <property type="match status" value="1"/>
</dbReference>
<keyword evidence="3" id="KW-0418">Kinase</keyword>
<dbReference type="Proteomes" id="UP000494109">
    <property type="component" value="Unassembled WGS sequence"/>
</dbReference>
<dbReference type="SUPFAM" id="SSF52540">
    <property type="entry name" value="P-loop containing nucleoside triphosphate hydrolases"/>
    <property type="match status" value="1"/>
</dbReference>
<dbReference type="SMART" id="SM00220">
    <property type="entry name" value="S_TKc"/>
    <property type="match status" value="1"/>
</dbReference>
<dbReference type="InterPro" id="IPR053159">
    <property type="entry name" value="Hybrid_Histidine_Kinase"/>
</dbReference>
<dbReference type="InterPro" id="IPR003018">
    <property type="entry name" value="GAF"/>
</dbReference>
<evidence type="ECO:0000313" key="4">
    <source>
        <dbReference type="Proteomes" id="UP000494109"/>
    </source>
</evidence>
<organism evidence="3 4">
    <name type="scientific">Burkholderia contaminans</name>
    <dbReference type="NCBI Taxonomy" id="488447"/>
    <lineage>
        <taxon>Bacteria</taxon>
        <taxon>Pseudomonadati</taxon>
        <taxon>Pseudomonadota</taxon>
        <taxon>Betaproteobacteria</taxon>
        <taxon>Burkholderiales</taxon>
        <taxon>Burkholderiaceae</taxon>
        <taxon>Burkholderia</taxon>
        <taxon>Burkholderia cepacia complex</taxon>
    </lineage>
</organism>
<dbReference type="Gene3D" id="3.30.565.10">
    <property type="entry name" value="Histidine kinase-like ATPase, C-terminal domain"/>
    <property type="match status" value="1"/>
</dbReference>
<dbReference type="RefSeq" id="WP_235986506.1">
    <property type="nucleotide sequence ID" value="NZ_CABVQS010000005.1"/>
</dbReference>
<dbReference type="SUPFAM" id="SSF55874">
    <property type="entry name" value="ATPase domain of HSP90 chaperone/DNA topoisomerase II/histidine kinase"/>
    <property type="match status" value="1"/>
</dbReference>
<dbReference type="Gene3D" id="1.10.510.10">
    <property type="entry name" value="Transferase(Phosphotransferase) domain 1"/>
    <property type="match status" value="1"/>
</dbReference>
<evidence type="ECO:0000259" key="1">
    <source>
        <dbReference type="PROSITE" id="PS50011"/>
    </source>
</evidence>
<dbReference type="Pfam" id="PF13191">
    <property type="entry name" value="AAA_16"/>
    <property type="match status" value="1"/>
</dbReference>
<dbReference type="InterPro" id="IPR000719">
    <property type="entry name" value="Prot_kinase_dom"/>
</dbReference>
<feature type="domain" description="Histidine kinase" evidence="2">
    <location>
        <begin position="1467"/>
        <end position="1661"/>
    </location>
</feature>
<dbReference type="InterPro" id="IPR041664">
    <property type="entry name" value="AAA_16"/>
</dbReference>
<proteinExistence type="predicted"/>
<evidence type="ECO:0000313" key="3">
    <source>
        <dbReference type="EMBL" id="VWC96577.1"/>
    </source>
</evidence>
<dbReference type="Gene3D" id="3.40.50.300">
    <property type="entry name" value="P-loop containing nucleotide triphosphate hydrolases"/>
    <property type="match status" value="1"/>
</dbReference>
<dbReference type="EMBL" id="CABVQS010000005">
    <property type="protein sequence ID" value="VWC96577.1"/>
    <property type="molecule type" value="Genomic_DNA"/>
</dbReference>
<name>A0A6P2WC70_9BURK</name>
<dbReference type="InterPro" id="IPR029016">
    <property type="entry name" value="GAF-like_dom_sf"/>
</dbReference>
<feature type="domain" description="Protein kinase" evidence="1">
    <location>
        <begin position="1"/>
        <end position="264"/>
    </location>
</feature>
<dbReference type="SUPFAM" id="SSF55781">
    <property type="entry name" value="GAF domain-like"/>
    <property type="match status" value="1"/>
</dbReference>
<dbReference type="SUPFAM" id="SSF56112">
    <property type="entry name" value="Protein kinase-like (PK-like)"/>
    <property type="match status" value="1"/>
</dbReference>
<dbReference type="InterPro" id="IPR036890">
    <property type="entry name" value="HATPase_C_sf"/>
</dbReference>
<dbReference type="InterPro" id="IPR011495">
    <property type="entry name" value="Sig_transdc_His_kin_sub2_dim/P"/>
</dbReference>
<dbReference type="Pfam" id="PF00069">
    <property type="entry name" value="Pkinase"/>
    <property type="match status" value="1"/>
</dbReference>
<keyword evidence="3" id="KW-0808">Transferase</keyword>
<protein>
    <submittedName>
        <fullName evidence="3">Histidine kinase, dimerization/phosphoacceptor</fullName>
    </submittedName>
</protein>
<evidence type="ECO:0000259" key="2">
    <source>
        <dbReference type="PROSITE" id="PS50109"/>
    </source>
</evidence>
<dbReference type="Pfam" id="PF02518">
    <property type="entry name" value="HATPase_c"/>
    <property type="match status" value="1"/>
</dbReference>